<reference evidence="2" key="1">
    <citation type="submission" date="2018-01" db="EMBL/GenBank/DDBJ databases">
        <title>An insight into the sialome of Amazonian anophelines.</title>
        <authorList>
            <person name="Ribeiro J.M."/>
            <person name="Scarpassa V."/>
            <person name="Calvo E."/>
        </authorList>
    </citation>
    <scope>NUCLEOTIDE SEQUENCE</scope>
    <source>
        <tissue evidence="2">Salivary glands</tissue>
    </source>
</reference>
<name>A0A2M4C8V0_9DIPT</name>
<feature type="signal peptide" evidence="1">
    <location>
        <begin position="1"/>
        <end position="23"/>
    </location>
</feature>
<evidence type="ECO:0000313" key="2">
    <source>
        <dbReference type="EMBL" id="MBW61766.1"/>
    </source>
</evidence>
<dbReference type="AlphaFoldDB" id="A0A2M4C8V0"/>
<protein>
    <submittedName>
        <fullName evidence="2">Putative secreted protein</fullName>
    </submittedName>
</protein>
<proteinExistence type="predicted"/>
<dbReference type="EMBL" id="GGFJ01012625">
    <property type="protein sequence ID" value="MBW61766.1"/>
    <property type="molecule type" value="Transcribed_RNA"/>
</dbReference>
<accession>A0A2M4C8V0</accession>
<organism evidence="2">
    <name type="scientific">Anopheles marajoara</name>
    <dbReference type="NCBI Taxonomy" id="58244"/>
    <lineage>
        <taxon>Eukaryota</taxon>
        <taxon>Metazoa</taxon>
        <taxon>Ecdysozoa</taxon>
        <taxon>Arthropoda</taxon>
        <taxon>Hexapoda</taxon>
        <taxon>Insecta</taxon>
        <taxon>Pterygota</taxon>
        <taxon>Neoptera</taxon>
        <taxon>Endopterygota</taxon>
        <taxon>Diptera</taxon>
        <taxon>Nematocera</taxon>
        <taxon>Culicoidea</taxon>
        <taxon>Culicidae</taxon>
        <taxon>Anophelinae</taxon>
        <taxon>Anopheles</taxon>
    </lineage>
</organism>
<feature type="chain" id="PRO_5014772864" evidence="1">
    <location>
        <begin position="24"/>
        <end position="99"/>
    </location>
</feature>
<sequence length="99" mass="11225">MSQMARTVRLLFFFSSLWPQCASFNTNASSRPPSLQQKKKKVVRCFAAYQRVGSTSIKRRPTTTWTTLWCRRNIQHSTAACGTHHSRCVSIGLCEVLAC</sequence>
<keyword evidence="1" id="KW-0732">Signal</keyword>
<evidence type="ECO:0000256" key="1">
    <source>
        <dbReference type="SAM" id="SignalP"/>
    </source>
</evidence>